<dbReference type="Gene3D" id="3.10.200.10">
    <property type="entry name" value="Alpha carbonic anhydrase"/>
    <property type="match status" value="1"/>
</dbReference>
<dbReference type="AlphaFoldDB" id="A0A643FJZ2"/>
<dbReference type="InterPro" id="IPR036398">
    <property type="entry name" value="CA_dom_sf"/>
</dbReference>
<evidence type="ECO:0000256" key="5">
    <source>
        <dbReference type="ARBA" id="ARBA00023239"/>
    </source>
</evidence>
<keyword evidence="5" id="KW-0456">Lyase</keyword>
<dbReference type="Proteomes" id="UP000430120">
    <property type="component" value="Unassembled WGS sequence"/>
</dbReference>
<dbReference type="InterPro" id="IPR023561">
    <property type="entry name" value="Carbonic_anhydrase_a-class"/>
</dbReference>
<dbReference type="GO" id="GO:0008270">
    <property type="term" value="F:zinc ion binding"/>
    <property type="evidence" value="ECO:0007669"/>
    <property type="project" value="InterPro"/>
</dbReference>
<dbReference type="OrthoDB" id="5327615at2"/>
<dbReference type="Pfam" id="PF00194">
    <property type="entry name" value="Carb_anhydrase"/>
    <property type="match status" value="1"/>
</dbReference>
<dbReference type="InterPro" id="IPR001148">
    <property type="entry name" value="CA_dom"/>
</dbReference>
<comment type="similarity">
    <text evidence="1">Belongs to the alpha-carbonic anhydrase family.</text>
</comment>
<evidence type="ECO:0000313" key="11">
    <source>
        <dbReference type="Proteomes" id="UP000430120"/>
    </source>
</evidence>
<reference evidence="10 11" key="1">
    <citation type="submission" date="2019-09" db="EMBL/GenBank/DDBJ databases">
        <title>Draft genome sequences of 48 bacterial type strains from the CCUG.</title>
        <authorList>
            <person name="Tunovic T."/>
            <person name="Pineiro-Iglesias B."/>
            <person name="Unosson C."/>
            <person name="Inganas E."/>
            <person name="Ohlen M."/>
            <person name="Cardew S."/>
            <person name="Jensie-Markopoulos S."/>
            <person name="Salva-Serra F."/>
            <person name="Jaen-Luchoro D."/>
            <person name="Karlsson R."/>
            <person name="Svensson-Stadler L."/>
            <person name="Chun J."/>
            <person name="Moore E."/>
        </authorList>
    </citation>
    <scope>NUCLEOTIDE SEQUENCE [LARGE SCALE GENOMIC DNA]</scope>
    <source>
        <strain evidence="10 11">CCUG 30977</strain>
    </source>
</reference>
<dbReference type="PANTHER" id="PTHR18952:SF265">
    <property type="entry name" value="CARBONIC ANHYDRASE"/>
    <property type="match status" value="1"/>
</dbReference>
<evidence type="ECO:0000256" key="3">
    <source>
        <dbReference type="ARBA" id="ARBA00022723"/>
    </source>
</evidence>
<dbReference type="GO" id="GO:0004089">
    <property type="term" value="F:carbonate dehydratase activity"/>
    <property type="evidence" value="ECO:0007669"/>
    <property type="project" value="UniProtKB-EC"/>
</dbReference>
<organism evidence="10 11">
    <name type="scientific">Ideonella dechloratans</name>
    <dbReference type="NCBI Taxonomy" id="36863"/>
    <lineage>
        <taxon>Bacteria</taxon>
        <taxon>Pseudomonadati</taxon>
        <taxon>Pseudomonadota</taxon>
        <taxon>Betaproteobacteria</taxon>
        <taxon>Burkholderiales</taxon>
        <taxon>Sphaerotilaceae</taxon>
        <taxon>Ideonella</taxon>
    </lineage>
</organism>
<dbReference type="EC" id="4.2.1.1" evidence="2"/>
<keyword evidence="3" id="KW-0479">Metal-binding</keyword>
<dbReference type="CDD" id="cd03124">
    <property type="entry name" value="alpha_CA_prokaryotic_like"/>
    <property type="match status" value="1"/>
</dbReference>
<feature type="region of interest" description="Disordered" evidence="7">
    <location>
        <begin position="71"/>
        <end position="133"/>
    </location>
</feature>
<feature type="chain" id="PRO_5024978353" description="carbonic anhydrase" evidence="8">
    <location>
        <begin position="35"/>
        <end position="352"/>
    </location>
</feature>
<protein>
    <recommendedName>
        <fullName evidence="2">carbonic anhydrase</fullName>
        <ecNumber evidence="2">4.2.1.1</ecNumber>
    </recommendedName>
</protein>
<dbReference type="PANTHER" id="PTHR18952">
    <property type="entry name" value="CARBONIC ANHYDRASE"/>
    <property type="match status" value="1"/>
</dbReference>
<dbReference type="InterPro" id="IPR041891">
    <property type="entry name" value="Alpha_CA_prokaryot-like"/>
</dbReference>
<evidence type="ECO:0000313" key="10">
    <source>
        <dbReference type="EMBL" id="KAB0585210.1"/>
    </source>
</evidence>
<evidence type="ECO:0000256" key="4">
    <source>
        <dbReference type="ARBA" id="ARBA00022833"/>
    </source>
</evidence>
<accession>A0A643FJZ2</accession>
<feature type="domain" description="Alpha-carbonic anhydrase" evidence="9">
    <location>
        <begin position="130"/>
        <end position="352"/>
    </location>
</feature>
<dbReference type="SUPFAM" id="SSF51069">
    <property type="entry name" value="Carbonic anhydrase"/>
    <property type="match status" value="1"/>
</dbReference>
<comment type="caution">
    <text evidence="10">The sequence shown here is derived from an EMBL/GenBank/DDBJ whole genome shotgun (WGS) entry which is preliminary data.</text>
</comment>
<evidence type="ECO:0000259" key="9">
    <source>
        <dbReference type="PROSITE" id="PS51144"/>
    </source>
</evidence>
<proteinExistence type="inferred from homology"/>
<evidence type="ECO:0000256" key="8">
    <source>
        <dbReference type="SAM" id="SignalP"/>
    </source>
</evidence>
<feature type="signal peptide" evidence="8">
    <location>
        <begin position="1"/>
        <end position="34"/>
    </location>
</feature>
<keyword evidence="4" id="KW-0862">Zinc</keyword>
<dbReference type="PROSITE" id="PS51144">
    <property type="entry name" value="ALPHA_CA_2"/>
    <property type="match status" value="1"/>
</dbReference>
<evidence type="ECO:0000256" key="1">
    <source>
        <dbReference type="ARBA" id="ARBA00010718"/>
    </source>
</evidence>
<evidence type="ECO:0000256" key="6">
    <source>
        <dbReference type="ARBA" id="ARBA00048348"/>
    </source>
</evidence>
<keyword evidence="8" id="KW-0732">Signal</keyword>
<evidence type="ECO:0000256" key="7">
    <source>
        <dbReference type="SAM" id="MobiDB-lite"/>
    </source>
</evidence>
<comment type="catalytic activity">
    <reaction evidence="6">
        <text>hydrogencarbonate + H(+) = CO2 + H2O</text>
        <dbReference type="Rhea" id="RHEA:10748"/>
        <dbReference type="ChEBI" id="CHEBI:15377"/>
        <dbReference type="ChEBI" id="CHEBI:15378"/>
        <dbReference type="ChEBI" id="CHEBI:16526"/>
        <dbReference type="ChEBI" id="CHEBI:17544"/>
        <dbReference type="EC" id="4.2.1.1"/>
    </reaction>
</comment>
<gene>
    <name evidence="10" type="ORF">F7Q92_01615</name>
</gene>
<name>A0A643FJZ2_IDEDE</name>
<dbReference type="EMBL" id="VZPB01000002">
    <property type="protein sequence ID" value="KAB0585210.1"/>
    <property type="molecule type" value="Genomic_DNA"/>
</dbReference>
<dbReference type="SMART" id="SM01057">
    <property type="entry name" value="Carb_anhydrase"/>
    <property type="match status" value="1"/>
</dbReference>
<sequence length="352" mass="37963">MPVMSASTPFFVPGRGAAWLLAPLALATALSCRAAGTHEHAAAEAAPASAASGAARKPMTMDDLRERLAEKLGASKAPGSPTPYVVRVENKTEGEPPPTRKAKAAGKPPARKAAQEDPPEPVVHGEHHAPHWAYDGAEGPMAWARLSPEYALCGNGHRQSPIDIRDGIPVQLPPIQFDYRPSGFNVLDNGHTIQVNPAAGNSITVNGHRYDLVQFHFHKPSEERINGRSFDMVIHLVHKDAQGHLAVVAVLLQRGEPQPQIQAVWNALPLERGTSLDSPVPIDLPALLPKDPHYLTYMGSLTTPPCTEGVLWLVMKQPVALSQTQIDIFARLYPMNARPVQAADGRLIKDGQ</sequence>
<keyword evidence="11" id="KW-1185">Reference proteome</keyword>
<evidence type="ECO:0000256" key="2">
    <source>
        <dbReference type="ARBA" id="ARBA00012925"/>
    </source>
</evidence>